<dbReference type="PROSITE" id="PS00211">
    <property type="entry name" value="ABC_TRANSPORTER_1"/>
    <property type="match status" value="1"/>
</dbReference>
<evidence type="ECO:0000313" key="9">
    <source>
        <dbReference type="Proteomes" id="UP000077469"/>
    </source>
</evidence>
<dbReference type="InterPro" id="IPR008995">
    <property type="entry name" value="Mo/tungstate-bd_C_term_dom"/>
</dbReference>
<keyword evidence="9" id="KW-1185">Reference proteome</keyword>
<keyword evidence="2" id="KW-1003">Cell membrane</keyword>
<protein>
    <submittedName>
        <fullName evidence="8">Sugar ABC transporter ATP-binding protein</fullName>
    </submittedName>
</protein>
<dbReference type="Gene3D" id="3.40.50.300">
    <property type="entry name" value="P-loop containing nucleotide triphosphate hydrolases"/>
    <property type="match status" value="1"/>
</dbReference>
<feature type="domain" description="ABC transporter" evidence="7">
    <location>
        <begin position="4"/>
        <end position="234"/>
    </location>
</feature>
<reference evidence="8 9" key="1">
    <citation type="submission" date="2014-01" db="EMBL/GenBank/DDBJ databases">
        <title>Genome sequencing of Thermotog hypogea.</title>
        <authorList>
            <person name="Zhang X."/>
            <person name="Alvare G."/>
            <person name="Fristensky B."/>
            <person name="Chen L."/>
            <person name="Suen T."/>
            <person name="Chen Q."/>
            <person name="Ma K."/>
        </authorList>
    </citation>
    <scope>NUCLEOTIDE SEQUENCE [LARGE SCALE GENOMIC DNA]</scope>
    <source>
        <strain evidence="8 9">DSM 11164</strain>
    </source>
</reference>
<keyword evidence="4 8" id="KW-0067">ATP-binding</keyword>
<evidence type="ECO:0000313" key="8">
    <source>
        <dbReference type="EMBL" id="AJC74147.1"/>
    </source>
</evidence>
<dbReference type="InterPro" id="IPR047641">
    <property type="entry name" value="ABC_transpr_MalK/UgpC-like"/>
</dbReference>
<dbReference type="InterPro" id="IPR017871">
    <property type="entry name" value="ABC_transporter-like_CS"/>
</dbReference>
<evidence type="ECO:0000256" key="5">
    <source>
        <dbReference type="ARBA" id="ARBA00022967"/>
    </source>
</evidence>
<dbReference type="KEGG" id="phy:AJ81_08130"/>
<dbReference type="InterPro" id="IPR027417">
    <property type="entry name" value="P-loop_NTPase"/>
</dbReference>
<dbReference type="GO" id="GO:0140359">
    <property type="term" value="F:ABC-type transporter activity"/>
    <property type="evidence" value="ECO:0007669"/>
    <property type="project" value="InterPro"/>
</dbReference>
<dbReference type="EMBL" id="CP007141">
    <property type="protein sequence ID" value="AJC74147.1"/>
    <property type="molecule type" value="Genomic_DNA"/>
</dbReference>
<dbReference type="OrthoDB" id="9790614at2"/>
<dbReference type="InterPro" id="IPR013611">
    <property type="entry name" value="Transp-assoc_OB_typ2"/>
</dbReference>
<dbReference type="Pfam" id="PF08402">
    <property type="entry name" value="TOBE_2"/>
    <property type="match status" value="1"/>
</dbReference>
<dbReference type="PATRIC" id="fig|1123384.7.peg.1630"/>
<evidence type="ECO:0000259" key="7">
    <source>
        <dbReference type="PROSITE" id="PS50893"/>
    </source>
</evidence>
<dbReference type="PaxDb" id="1123384-AJ81_08130"/>
<dbReference type="SUPFAM" id="SSF52540">
    <property type="entry name" value="P-loop containing nucleoside triphosphate hydrolases"/>
    <property type="match status" value="1"/>
</dbReference>
<dbReference type="GO" id="GO:0016887">
    <property type="term" value="F:ATP hydrolysis activity"/>
    <property type="evidence" value="ECO:0007669"/>
    <property type="project" value="InterPro"/>
</dbReference>
<dbReference type="AlphaFoldDB" id="A0A0X1KS68"/>
<dbReference type="InterPro" id="IPR015855">
    <property type="entry name" value="ABC_transpr_MalK-like"/>
</dbReference>
<evidence type="ECO:0000256" key="6">
    <source>
        <dbReference type="ARBA" id="ARBA00023136"/>
    </source>
</evidence>
<dbReference type="GO" id="GO:0005524">
    <property type="term" value="F:ATP binding"/>
    <property type="evidence" value="ECO:0007669"/>
    <property type="project" value="UniProtKB-KW"/>
</dbReference>
<keyword evidence="1" id="KW-0813">Transport</keyword>
<accession>A0A0X1KS68</accession>
<dbReference type="Gene3D" id="2.40.50.140">
    <property type="entry name" value="Nucleic acid-binding proteins"/>
    <property type="match status" value="1"/>
</dbReference>
<dbReference type="PANTHER" id="PTHR43875">
    <property type="entry name" value="MALTODEXTRIN IMPORT ATP-BINDING PROTEIN MSMX"/>
    <property type="match status" value="1"/>
</dbReference>
<name>A0A0X1KS68_9THEM</name>
<dbReference type="InterPro" id="IPR012340">
    <property type="entry name" value="NA-bd_OB-fold"/>
</dbReference>
<dbReference type="SMART" id="SM00382">
    <property type="entry name" value="AAA"/>
    <property type="match status" value="1"/>
</dbReference>
<evidence type="ECO:0000256" key="3">
    <source>
        <dbReference type="ARBA" id="ARBA00022741"/>
    </source>
</evidence>
<dbReference type="InterPro" id="IPR003593">
    <property type="entry name" value="AAA+_ATPase"/>
</dbReference>
<organism evidence="8 9">
    <name type="scientific">Pseudothermotoga hypogea DSM 11164 = NBRC 106472</name>
    <dbReference type="NCBI Taxonomy" id="1123384"/>
    <lineage>
        <taxon>Bacteria</taxon>
        <taxon>Thermotogati</taxon>
        <taxon>Thermotogota</taxon>
        <taxon>Thermotogae</taxon>
        <taxon>Thermotogales</taxon>
        <taxon>Thermotogaceae</taxon>
        <taxon>Pseudothermotoga</taxon>
    </lineage>
</organism>
<evidence type="ECO:0000256" key="4">
    <source>
        <dbReference type="ARBA" id="ARBA00022840"/>
    </source>
</evidence>
<dbReference type="CDD" id="cd03301">
    <property type="entry name" value="ABC_MalK_N"/>
    <property type="match status" value="1"/>
</dbReference>
<dbReference type="FunFam" id="3.40.50.300:FF:000042">
    <property type="entry name" value="Maltose/maltodextrin ABC transporter, ATP-binding protein"/>
    <property type="match status" value="1"/>
</dbReference>
<evidence type="ECO:0000256" key="1">
    <source>
        <dbReference type="ARBA" id="ARBA00022448"/>
    </source>
</evidence>
<sequence length="357" mass="40356">MSWIVLESVTKRFSNVVAVNKVNLQIERQDFFTLLGPSGCGKTTTLRLIAGLEFPDEGKIYIAQRDVTMELPKNRNVAMVFQNYALYPHMTVRENIAYPLLVRKVPKKEIERKVAFVAESLQISDLLERYPQQISGGQQQRVALARAVIQTPNVFLLDEPLSNLDAKLRIEARSFLKRLSMELGTSVVYVTHDQSEAMALSTKIAVMNQGHVLQVGTPRQIYDTPANTFVASFIGNPPMNIVECRFDGPACILDGQKIDLSELALIEFPKERGFIGIRPENIALNTKEGDLVGEVYVVEPLGFETVVTVKVNMNSLRVLVFEDVPYRSGDRIFLKFRKDKLHVFDENGVRVRRRDEA</sequence>
<keyword evidence="6" id="KW-0472">Membrane</keyword>
<dbReference type="STRING" id="1123384.AJ81_08130"/>
<dbReference type="Proteomes" id="UP000077469">
    <property type="component" value="Chromosome"/>
</dbReference>
<dbReference type="Gene3D" id="2.40.50.100">
    <property type="match status" value="1"/>
</dbReference>
<dbReference type="GO" id="GO:0008643">
    <property type="term" value="P:carbohydrate transport"/>
    <property type="evidence" value="ECO:0007669"/>
    <property type="project" value="InterPro"/>
</dbReference>
<gene>
    <name evidence="8" type="ORF">AJ81_08130</name>
</gene>
<dbReference type="RefSeq" id="WP_038059848.1">
    <property type="nucleotide sequence ID" value="NC_022795.1"/>
</dbReference>
<dbReference type="InterPro" id="IPR003439">
    <property type="entry name" value="ABC_transporter-like_ATP-bd"/>
</dbReference>
<proteinExistence type="predicted"/>
<dbReference type="SUPFAM" id="SSF50331">
    <property type="entry name" value="MOP-like"/>
    <property type="match status" value="1"/>
</dbReference>
<keyword evidence="5" id="KW-1278">Translocase</keyword>
<dbReference type="PANTHER" id="PTHR43875:SF15">
    <property type="entry name" value="TREHALOSE IMPORT ATP-BINDING PROTEIN SUGC"/>
    <property type="match status" value="1"/>
</dbReference>
<dbReference type="Pfam" id="PF00005">
    <property type="entry name" value="ABC_tran"/>
    <property type="match status" value="1"/>
</dbReference>
<keyword evidence="3" id="KW-0547">Nucleotide-binding</keyword>
<evidence type="ECO:0000256" key="2">
    <source>
        <dbReference type="ARBA" id="ARBA00022475"/>
    </source>
</evidence>
<dbReference type="GO" id="GO:0055052">
    <property type="term" value="C:ATP-binding cassette (ABC) transporter complex, substrate-binding subunit-containing"/>
    <property type="evidence" value="ECO:0007669"/>
    <property type="project" value="TreeGrafter"/>
</dbReference>
<dbReference type="PROSITE" id="PS50893">
    <property type="entry name" value="ABC_TRANSPORTER_2"/>
    <property type="match status" value="1"/>
</dbReference>